<feature type="transmembrane region" description="Helical" evidence="1">
    <location>
        <begin position="264"/>
        <end position="286"/>
    </location>
</feature>
<feature type="transmembrane region" description="Helical" evidence="1">
    <location>
        <begin position="206"/>
        <end position="226"/>
    </location>
</feature>
<evidence type="ECO:0000313" key="3">
    <source>
        <dbReference type="EMBL" id="EPE95701.1"/>
    </source>
</evidence>
<proteinExistence type="predicted"/>
<keyword evidence="1" id="KW-0472">Membrane</keyword>
<keyword evidence="1" id="KW-0812">Transmembrane</keyword>
<comment type="caution">
    <text evidence="3">The sequence shown here is derived from an EMBL/GenBank/DDBJ whole genome shotgun (WGS) entry which is preliminary data.</text>
</comment>
<keyword evidence="1" id="KW-1133">Transmembrane helix</keyword>
<dbReference type="GO" id="GO:0016747">
    <property type="term" value="F:acyltransferase activity, transferring groups other than amino-acyl groups"/>
    <property type="evidence" value="ECO:0007669"/>
    <property type="project" value="InterPro"/>
</dbReference>
<feature type="transmembrane region" description="Helical" evidence="1">
    <location>
        <begin position="172"/>
        <end position="194"/>
    </location>
</feature>
<dbReference type="InterPro" id="IPR050879">
    <property type="entry name" value="Acyltransferase_3"/>
</dbReference>
<accession>S3HR30</accession>
<sequence length="337" mass="36747">MLGLTRAQGLSENISVPIYIQWLHLPPVDFGAFGVAVFFLISGFVIPMSLSRSTGPAFLVARLFRIVPTYVVGFLISLAAIYLNTVGQGGVWPTPLSHVFIHMVPGLRDILGTTNIDGIIWTLEIEMKFYLVCALIAPLFRKGSAAVFLVPAAIVLGIQILAYLTAPSMIGLLGRMVFASEFISFMFVGTAFYYIHAGLLTERAGLLVASAIAIGFFSLWTVWPVGVLLAQAWNYAAAFLVFWTAFTFQRYFASNAFTKFFASISYPLYVVHAVAGYSLLLVLQNIGMRSSLALIVATSFAIGAAYLLHRFVEKPTQKLAKRLKSRPAVAGQLAPAE</sequence>
<dbReference type="EMBL" id="AEYE02000029">
    <property type="protein sequence ID" value="EPE95701.1"/>
    <property type="molecule type" value="Genomic_DNA"/>
</dbReference>
<dbReference type="Pfam" id="PF01757">
    <property type="entry name" value="Acyl_transf_3"/>
    <property type="match status" value="1"/>
</dbReference>
<reference evidence="3 4" key="1">
    <citation type="journal article" date="2012" name="J. Bacteriol.">
        <title>Genome sequence of Rhizobium grahamii CCGE502, a broad-host-range symbiont with low nodulation competitiveness in Phaseolus vulgaris.</title>
        <authorList>
            <person name="Althabegoiti M.J."/>
            <person name="Lozano L."/>
            <person name="Torres-Tejerizo G."/>
            <person name="Ormeno-Orrillo E."/>
            <person name="Rogel M.A."/>
            <person name="Gonzalez V."/>
            <person name="Martinez-Romero E."/>
        </authorList>
    </citation>
    <scope>NUCLEOTIDE SEQUENCE [LARGE SCALE GENOMIC DNA]</scope>
    <source>
        <strain evidence="3 4">CCGE 502</strain>
    </source>
</reference>
<dbReference type="HOGENOM" id="CLU_005679_2_3_5"/>
<keyword evidence="3" id="KW-0012">Acyltransferase</keyword>
<organism evidence="3 4">
    <name type="scientific">Rhizobium grahamii CCGE 502</name>
    <dbReference type="NCBI Taxonomy" id="990285"/>
    <lineage>
        <taxon>Bacteria</taxon>
        <taxon>Pseudomonadati</taxon>
        <taxon>Pseudomonadota</taxon>
        <taxon>Alphaproteobacteria</taxon>
        <taxon>Hyphomicrobiales</taxon>
        <taxon>Rhizobiaceae</taxon>
        <taxon>Rhizobium/Agrobacterium group</taxon>
        <taxon>Rhizobium</taxon>
    </lineage>
</organism>
<evidence type="ECO:0000259" key="2">
    <source>
        <dbReference type="Pfam" id="PF01757"/>
    </source>
</evidence>
<keyword evidence="4" id="KW-1185">Reference proteome</keyword>
<dbReference type="Proteomes" id="UP000014411">
    <property type="component" value="Unassembled WGS sequence"/>
</dbReference>
<feature type="transmembrane region" description="Helical" evidence="1">
    <location>
        <begin position="63"/>
        <end position="83"/>
    </location>
</feature>
<feature type="transmembrane region" description="Helical" evidence="1">
    <location>
        <begin position="119"/>
        <end position="140"/>
    </location>
</feature>
<dbReference type="PANTHER" id="PTHR23028">
    <property type="entry name" value="ACETYLTRANSFERASE"/>
    <property type="match status" value="1"/>
</dbReference>
<name>S3HR30_9HYPH</name>
<feature type="transmembrane region" description="Helical" evidence="1">
    <location>
        <begin position="232"/>
        <end position="252"/>
    </location>
</feature>
<keyword evidence="3" id="KW-0808">Transferase</keyword>
<feature type="transmembrane region" description="Helical" evidence="1">
    <location>
        <begin position="30"/>
        <end position="51"/>
    </location>
</feature>
<dbReference type="AlphaFoldDB" id="S3HR30"/>
<dbReference type="InterPro" id="IPR002656">
    <property type="entry name" value="Acyl_transf_3_dom"/>
</dbReference>
<evidence type="ECO:0000313" key="4">
    <source>
        <dbReference type="Proteomes" id="UP000014411"/>
    </source>
</evidence>
<feature type="transmembrane region" description="Helical" evidence="1">
    <location>
        <begin position="147"/>
        <end position="166"/>
    </location>
</feature>
<dbReference type="eggNOG" id="COG1835">
    <property type="taxonomic scope" value="Bacteria"/>
</dbReference>
<protein>
    <submittedName>
        <fullName evidence="3">Acyltransferase</fullName>
    </submittedName>
</protein>
<gene>
    <name evidence="3" type="ORF">RGCCGE502_22665</name>
</gene>
<feature type="transmembrane region" description="Helical" evidence="1">
    <location>
        <begin position="292"/>
        <end position="312"/>
    </location>
</feature>
<feature type="domain" description="Acyltransferase 3" evidence="2">
    <location>
        <begin position="22"/>
        <end position="309"/>
    </location>
</feature>
<dbReference type="STRING" id="990285.RGCCGE502_22665"/>
<evidence type="ECO:0000256" key="1">
    <source>
        <dbReference type="SAM" id="Phobius"/>
    </source>
</evidence>